<keyword evidence="4 10" id="KW-0378">Hydrolase</keyword>
<evidence type="ECO:0000256" key="5">
    <source>
        <dbReference type="ARBA" id="ARBA00022962"/>
    </source>
</evidence>
<evidence type="ECO:0000259" key="12">
    <source>
        <dbReference type="Pfam" id="PF00117"/>
    </source>
</evidence>
<dbReference type="PROSITE" id="PS51273">
    <property type="entry name" value="GATASE_TYPE_1"/>
    <property type="match status" value="1"/>
</dbReference>
<dbReference type="InterPro" id="IPR017926">
    <property type="entry name" value="GATASE"/>
</dbReference>
<comment type="subcellular location">
    <subcellularLocation>
        <location evidence="10">Cytoplasm</location>
    </subcellularLocation>
</comment>
<evidence type="ECO:0000256" key="3">
    <source>
        <dbReference type="ARBA" id="ARBA00022605"/>
    </source>
</evidence>
<evidence type="ECO:0000256" key="10">
    <source>
        <dbReference type="HAMAP-Rule" id="MF_00278"/>
    </source>
</evidence>
<evidence type="ECO:0000256" key="8">
    <source>
        <dbReference type="ARBA" id="ARBA00047838"/>
    </source>
</evidence>
<feature type="active site" description="Nucleophile" evidence="10 11">
    <location>
        <position position="81"/>
    </location>
</feature>
<keyword evidence="5 10" id="KW-0315">Glutamine amidotransferase</keyword>
<feature type="active site" evidence="10 11">
    <location>
        <position position="187"/>
    </location>
</feature>
<proteinExistence type="inferred from homology"/>
<dbReference type="PANTHER" id="PTHR42701">
    <property type="entry name" value="IMIDAZOLE GLYCEROL PHOSPHATE SYNTHASE SUBUNIT HISH"/>
    <property type="match status" value="1"/>
</dbReference>
<keyword evidence="13" id="KW-0808">Transferase</keyword>
<dbReference type="AlphaFoldDB" id="A8RCF0"/>
<reference evidence="13 14" key="1">
    <citation type="submission" date="2007-09" db="EMBL/GenBank/DDBJ databases">
        <title>Draft genome sequence of Eubacterium dolichum (DSM 3991).</title>
        <authorList>
            <person name="Sudarsanam P."/>
            <person name="Ley R."/>
            <person name="Guruge J."/>
            <person name="Turnbaugh P.J."/>
            <person name="Mahowald M."/>
            <person name="Liep D."/>
            <person name="Gordon J."/>
        </authorList>
    </citation>
    <scope>NUCLEOTIDE SEQUENCE [LARGE SCALE GENOMIC DNA]</scope>
    <source>
        <strain evidence="13 14">DSM 3991</strain>
    </source>
</reference>
<evidence type="ECO:0000256" key="7">
    <source>
        <dbReference type="ARBA" id="ARBA00023239"/>
    </source>
</evidence>
<protein>
    <recommendedName>
        <fullName evidence="10">Imidazole glycerol phosphate synthase subunit HisH</fullName>
        <ecNumber evidence="10">4.3.2.10</ecNumber>
    </recommendedName>
    <alternativeName>
        <fullName evidence="10">IGP synthase glutaminase subunit</fullName>
        <ecNumber evidence="10">3.5.1.2</ecNumber>
    </alternativeName>
    <alternativeName>
        <fullName evidence="10">IGP synthase subunit HisH</fullName>
    </alternativeName>
    <alternativeName>
        <fullName evidence="10">ImGP synthase subunit HisH</fullName>
        <shortName evidence="10">IGPS subunit HisH</shortName>
    </alternativeName>
</protein>
<keyword evidence="6 10" id="KW-0368">Histidine biosynthesis</keyword>
<keyword evidence="7 10" id="KW-0456">Lyase</keyword>
<evidence type="ECO:0000256" key="2">
    <source>
        <dbReference type="ARBA" id="ARBA00011152"/>
    </source>
</evidence>
<organism evidence="13 14">
    <name type="scientific">Amedibacillus dolichus DSM 3991</name>
    <dbReference type="NCBI Taxonomy" id="428127"/>
    <lineage>
        <taxon>Bacteria</taxon>
        <taxon>Bacillati</taxon>
        <taxon>Bacillota</taxon>
        <taxon>Erysipelotrichia</taxon>
        <taxon>Erysipelotrichales</taxon>
        <taxon>Erysipelotrichaceae</taxon>
        <taxon>Amedibacillus</taxon>
    </lineage>
</organism>
<dbReference type="GO" id="GO:0000107">
    <property type="term" value="F:imidazoleglycerol-phosphate synthase activity"/>
    <property type="evidence" value="ECO:0007669"/>
    <property type="project" value="UniProtKB-UniRule"/>
</dbReference>
<gene>
    <name evidence="10 13" type="primary">hisH</name>
    <name evidence="13" type="ORF">EUBDOL_01370</name>
</gene>
<dbReference type="STRING" id="428127.EUBDOL_01370"/>
<feature type="domain" description="Glutamine amidotransferase" evidence="12">
    <location>
        <begin position="5"/>
        <end position="201"/>
    </location>
</feature>
<comment type="function">
    <text evidence="10">IGPS catalyzes the conversion of PRFAR and glutamine to IGP, AICAR and glutamate. The HisH subunit catalyzes the hydrolysis of glutamine to glutamate and ammonia as part of the synthesis of IGP and AICAR. The resulting ammonia molecule is channeled to the active site of HisF.</text>
</comment>
<dbReference type="NCBIfam" id="TIGR01855">
    <property type="entry name" value="IMP_synth_hisH"/>
    <property type="match status" value="1"/>
</dbReference>
<dbReference type="InterPro" id="IPR029062">
    <property type="entry name" value="Class_I_gatase-like"/>
</dbReference>
<dbReference type="GO" id="GO:0000105">
    <property type="term" value="P:L-histidine biosynthetic process"/>
    <property type="evidence" value="ECO:0007669"/>
    <property type="project" value="UniProtKB-UniRule"/>
</dbReference>
<evidence type="ECO:0000256" key="6">
    <source>
        <dbReference type="ARBA" id="ARBA00023102"/>
    </source>
</evidence>
<evidence type="ECO:0000256" key="11">
    <source>
        <dbReference type="PIRSR" id="PIRSR000495-1"/>
    </source>
</evidence>
<evidence type="ECO:0000256" key="4">
    <source>
        <dbReference type="ARBA" id="ARBA00022801"/>
    </source>
</evidence>
<sequence>MMIAIIDYGMGNLRSVENALRYLKTDYCITNDAEVLRKADGWILPGVGAFADCMKQLQALGLVELLKEEVGNGTKPLLGICLGMQVLFEESEEGGLSKGLGLLKGKVVKMIDPQARIPHIGWNLLEYDQPHPLFTKLSEKPFVYFVHSYYAVHYDSNILIAHSCYHDLHICALVAKGHIVGAQFHPEKSGTDGLAILRYFVEECV</sequence>
<dbReference type="EC" id="3.5.1.2" evidence="10"/>
<dbReference type="HOGENOM" id="CLU_071837_2_2_9"/>
<feature type="active site" evidence="10 11">
    <location>
        <position position="185"/>
    </location>
</feature>
<dbReference type="Proteomes" id="UP000004090">
    <property type="component" value="Unassembled WGS sequence"/>
</dbReference>
<evidence type="ECO:0000313" key="13">
    <source>
        <dbReference type="EMBL" id="EDP11042.1"/>
    </source>
</evidence>
<keyword evidence="3 10" id="KW-0028">Amino-acid biosynthesis</keyword>
<name>A8RCF0_9FIRM</name>
<dbReference type="eggNOG" id="COG0118">
    <property type="taxonomic scope" value="Bacteria"/>
</dbReference>
<comment type="pathway">
    <text evidence="1 10">Amino-acid biosynthesis; L-histidine biosynthesis; L-histidine from 5-phospho-alpha-D-ribose 1-diphosphate: step 5/9.</text>
</comment>
<comment type="caution">
    <text evidence="13">The sequence shown here is derived from an EMBL/GenBank/DDBJ whole genome shotgun (WGS) entry which is preliminary data.</text>
</comment>
<dbReference type="CDD" id="cd01748">
    <property type="entry name" value="GATase1_IGP_Synthase"/>
    <property type="match status" value="1"/>
</dbReference>
<evidence type="ECO:0000256" key="9">
    <source>
        <dbReference type="ARBA" id="ARBA00049534"/>
    </source>
</evidence>
<dbReference type="Pfam" id="PF00117">
    <property type="entry name" value="GATase"/>
    <property type="match status" value="1"/>
</dbReference>
<comment type="catalytic activity">
    <reaction evidence="8 10">
        <text>5-[(5-phospho-1-deoxy-D-ribulos-1-ylimino)methylamino]-1-(5-phospho-beta-D-ribosyl)imidazole-4-carboxamide + L-glutamine = D-erythro-1-(imidazol-4-yl)glycerol 3-phosphate + 5-amino-1-(5-phospho-beta-D-ribosyl)imidazole-4-carboxamide + L-glutamate + H(+)</text>
        <dbReference type="Rhea" id="RHEA:24793"/>
        <dbReference type="ChEBI" id="CHEBI:15378"/>
        <dbReference type="ChEBI" id="CHEBI:29985"/>
        <dbReference type="ChEBI" id="CHEBI:58278"/>
        <dbReference type="ChEBI" id="CHEBI:58359"/>
        <dbReference type="ChEBI" id="CHEBI:58475"/>
        <dbReference type="ChEBI" id="CHEBI:58525"/>
        <dbReference type="EC" id="4.3.2.10"/>
    </reaction>
</comment>
<keyword evidence="10" id="KW-0963">Cytoplasm</keyword>
<dbReference type="UniPathway" id="UPA00031">
    <property type="reaction ID" value="UER00010"/>
</dbReference>
<dbReference type="GO" id="GO:0016829">
    <property type="term" value="F:lyase activity"/>
    <property type="evidence" value="ECO:0007669"/>
    <property type="project" value="UniProtKB-KW"/>
</dbReference>
<accession>A8RCF0</accession>
<evidence type="ECO:0000313" key="14">
    <source>
        <dbReference type="Proteomes" id="UP000004090"/>
    </source>
</evidence>
<dbReference type="PANTHER" id="PTHR42701:SF1">
    <property type="entry name" value="IMIDAZOLE GLYCEROL PHOSPHATE SYNTHASE SUBUNIT HISH"/>
    <property type="match status" value="1"/>
</dbReference>
<dbReference type="EMBL" id="ABAW02000020">
    <property type="protein sequence ID" value="EDP11042.1"/>
    <property type="molecule type" value="Genomic_DNA"/>
</dbReference>
<dbReference type="HAMAP" id="MF_00278">
    <property type="entry name" value="HisH"/>
    <property type="match status" value="1"/>
</dbReference>
<dbReference type="GO" id="GO:0004359">
    <property type="term" value="F:glutaminase activity"/>
    <property type="evidence" value="ECO:0007669"/>
    <property type="project" value="UniProtKB-EC"/>
</dbReference>
<comment type="catalytic activity">
    <reaction evidence="9 10">
        <text>L-glutamine + H2O = L-glutamate + NH4(+)</text>
        <dbReference type="Rhea" id="RHEA:15889"/>
        <dbReference type="ChEBI" id="CHEBI:15377"/>
        <dbReference type="ChEBI" id="CHEBI:28938"/>
        <dbReference type="ChEBI" id="CHEBI:29985"/>
        <dbReference type="ChEBI" id="CHEBI:58359"/>
        <dbReference type="EC" id="3.5.1.2"/>
    </reaction>
</comment>
<evidence type="ECO:0000256" key="1">
    <source>
        <dbReference type="ARBA" id="ARBA00005091"/>
    </source>
</evidence>
<dbReference type="EC" id="4.3.2.10" evidence="10"/>
<dbReference type="PIRSF" id="PIRSF000495">
    <property type="entry name" value="Amidotransf_hisH"/>
    <property type="match status" value="1"/>
</dbReference>
<dbReference type="Gene3D" id="3.40.50.880">
    <property type="match status" value="1"/>
</dbReference>
<dbReference type="InterPro" id="IPR010139">
    <property type="entry name" value="Imidazole-glycPsynth_HisH"/>
</dbReference>
<comment type="subunit">
    <text evidence="2 10">Heterodimer of HisH and HisF.</text>
</comment>
<dbReference type="GO" id="GO:0005737">
    <property type="term" value="C:cytoplasm"/>
    <property type="evidence" value="ECO:0007669"/>
    <property type="project" value="UniProtKB-SubCell"/>
</dbReference>
<dbReference type="SUPFAM" id="SSF52317">
    <property type="entry name" value="Class I glutamine amidotransferase-like"/>
    <property type="match status" value="1"/>
</dbReference>
<keyword evidence="13" id="KW-0328">Glycosyltransferase</keyword>
<reference evidence="13 14" key="2">
    <citation type="submission" date="2007-09" db="EMBL/GenBank/DDBJ databases">
        <authorList>
            <person name="Fulton L."/>
            <person name="Clifton S."/>
            <person name="Fulton B."/>
            <person name="Xu J."/>
            <person name="Minx P."/>
            <person name="Pepin K.H."/>
            <person name="Johnson M."/>
            <person name="Thiruvilangam P."/>
            <person name="Bhonagiri V."/>
            <person name="Nash W.E."/>
            <person name="Mardis E.R."/>
            <person name="Wilson R.K."/>
        </authorList>
    </citation>
    <scope>NUCLEOTIDE SEQUENCE [LARGE SCALE GENOMIC DNA]</scope>
    <source>
        <strain evidence="13 14">DSM 3991</strain>
    </source>
</reference>